<protein>
    <recommendedName>
        <fullName evidence="4">Clr5 domain-containing protein</fullName>
    </recommendedName>
</protein>
<feature type="region of interest" description="Disordered" evidence="1">
    <location>
        <begin position="244"/>
        <end position="282"/>
    </location>
</feature>
<sequence length="282" mass="32104">MAAACLRDRSRLLHQLPDVYPGYRHRWSLESGLCDSSPATKQRRCSDPDRCRYRCSVAKCEGAFSIAQRQKAANWWWGRSYTELMNIEDYMAADEWLRRIYGGHQLFTRDQLICRLGRQFKLRHPNNKLDVGPTSSAAYDPIMEAKRAGSSATRKISRKDGRYHEDSNAYHSKHSHPAKSGKERSSRSPLRVTTLDSNVKSSCRVGFREPLASYRSLIQQCSDTIRHQNVVFGGVQEGKEMEVLSSEEKGSGTGPKNFRQDEKDFDSTRSSCCGRDHCALSK</sequence>
<dbReference type="PANTHER" id="PTHR13958">
    <property type="entry name" value="CENTROSOME-ASSOCIATED PROTEIN 350"/>
    <property type="match status" value="1"/>
</dbReference>
<comment type="caution">
    <text evidence="2">The sequence shown here is derived from an EMBL/GenBank/DDBJ whole genome shotgun (WGS) entry which is preliminary data.</text>
</comment>
<feature type="compositionally biased region" description="Basic and acidic residues" evidence="1">
    <location>
        <begin position="158"/>
        <end position="168"/>
    </location>
</feature>
<evidence type="ECO:0000313" key="2">
    <source>
        <dbReference type="EMBL" id="CAJ0922191.1"/>
    </source>
</evidence>
<proteinExistence type="predicted"/>
<keyword evidence="3" id="KW-1185">Reference proteome</keyword>
<gene>
    <name evidence="2" type="ORF">RIMI_LOCUS1694755</name>
</gene>
<feature type="compositionally biased region" description="Basic and acidic residues" evidence="1">
    <location>
        <begin position="258"/>
        <end position="267"/>
    </location>
</feature>
<evidence type="ECO:0008006" key="4">
    <source>
        <dbReference type="Google" id="ProtNLM"/>
    </source>
</evidence>
<dbReference type="InterPro" id="IPR028750">
    <property type="entry name" value="CEP350/CC187"/>
</dbReference>
<reference evidence="2" key="1">
    <citation type="submission" date="2023-07" db="EMBL/GenBank/DDBJ databases">
        <authorList>
            <person name="Stuckert A."/>
        </authorList>
    </citation>
    <scope>NUCLEOTIDE SEQUENCE</scope>
</reference>
<dbReference type="PANTHER" id="PTHR13958:SF3">
    <property type="entry name" value="CAP-GLY DOMAIN-CONTAINING PROTEIN-RELATED"/>
    <property type="match status" value="1"/>
</dbReference>
<evidence type="ECO:0000313" key="3">
    <source>
        <dbReference type="Proteomes" id="UP001176940"/>
    </source>
</evidence>
<dbReference type="EMBL" id="CAUEEQ010002224">
    <property type="protein sequence ID" value="CAJ0922191.1"/>
    <property type="molecule type" value="Genomic_DNA"/>
</dbReference>
<organism evidence="2 3">
    <name type="scientific">Ranitomeya imitator</name>
    <name type="common">mimic poison frog</name>
    <dbReference type="NCBI Taxonomy" id="111125"/>
    <lineage>
        <taxon>Eukaryota</taxon>
        <taxon>Metazoa</taxon>
        <taxon>Chordata</taxon>
        <taxon>Craniata</taxon>
        <taxon>Vertebrata</taxon>
        <taxon>Euteleostomi</taxon>
        <taxon>Amphibia</taxon>
        <taxon>Batrachia</taxon>
        <taxon>Anura</taxon>
        <taxon>Neobatrachia</taxon>
        <taxon>Hyloidea</taxon>
        <taxon>Dendrobatidae</taxon>
        <taxon>Dendrobatinae</taxon>
        <taxon>Ranitomeya</taxon>
    </lineage>
</organism>
<accession>A0ABN9KSX7</accession>
<feature type="region of interest" description="Disordered" evidence="1">
    <location>
        <begin position="146"/>
        <end position="192"/>
    </location>
</feature>
<evidence type="ECO:0000256" key="1">
    <source>
        <dbReference type="SAM" id="MobiDB-lite"/>
    </source>
</evidence>
<dbReference type="Proteomes" id="UP001176940">
    <property type="component" value="Unassembled WGS sequence"/>
</dbReference>
<name>A0ABN9KSX7_9NEOB</name>